<keyword evidence="1" id="KW-0808">Transferase</keyword>
<feature type="compositionally biased region" description="Basic and acidic residues" evidence="2">
    <location>
        <begin position="179"/>
        <end position="191"/>
    </location>
</feature>
<proteinExistence type="predicted"/>
<dbReference type="Gene3D" id="3.30.565.10">
    <property type="entry name" value="Histidine kinase-like ATPase, C-terminal domain"/>
    <property type="match status" value="1"/>
</dbReference>
<dbReference type="InterPro" id="IPR050267">
    <property type="entry name" value="Anti-sigma-factor_SerPK"/>
</dbReference>
<dbReference type="EMBL" id="JBHEZZ010000029">
    <property type="protein sequence ID" value="MFC1406395.1"/>
    <property type="molecule type" value="Genomic_DNA"/>
</dbReference>
<accession>A0ABV6UY46</accession>
<evidence type="ECO:0000313" key="5">
    <source>
        <dbReference type="Proteomes" id="UP001592528"/>
    </source>
</evidence>
<gene>
    <name evidence="4" type="ORF">ACEZDJ_34370</name>
</gene>
<dbReference type="InterPro" id="IPR003594">
    <property type="entry name" value="HATPase_dom"/>
</dbReference>
<name>A0ABV6UY46_9ACTN</name>
<feature type="domain" description="Histidine kinase/HSP90-like ATPase" evidence="3">
    <location>
        <begin position="12"/>
        <end position="124"/>
    </location>
</feature>
<dbReference type="RefSeq" id="WP_051726139.1">
    <property type="nucleotide sequence ID" value="NZ_JBHEZZ010000029.1"/>
</dbReference>
<keyword evidence="4" id="KW-0547">Nucleotide-binding</keyword>
<evidence type="ECO:0000256" key="1">
    <source>
        <dbReference type="ARBA" id="ARBA00022527"/>
    </source>
</evidence>
<dbReference type="Proteomes" id="UP001592528">
    <property type="component" value="Unassembled WGS sequence"/>
</dbReference>
<keyword evidence="4" id="KW-0067">ATP-binding</keyword>
<reference evidence="4 5" key="1">
    <citation type="submission" date="2024-09" db="EMBL/GenBank/DDBJ databases">
        <authorList>
            <person name="Lee S.D."/>
        </authorList>
    </citation>
    <scope>NUCLEOTIDE SEQUENCE [LARGE SCALE GENOMIC DNA]</scope>
    <source>
        <strain evidence="4 5">N1-5</strain>
    </source>
</reference>
<feature type="region of interest" description="Disordered" evidence="2">
    <location>
        <begin position="156"/>
        <end position="191"/>
    </location>
</feature>
<evidence type="ECO:0000259" key="3">
    <source>
        <dbReference type="Pfam" id="PF13581"/>
    </source>
</evidence>
<dbReference type="CDD" id="cd16936">
    <property type="entry name" value="HATPase_RsbW-like"/>
    <property type="match status" value="1"/>
</dbReference>
<organism evidence="4 5">
    <name type="scientific">Streptacidiphilus cavernicola</name>
    <dbReference type="NCBI Taxonomy" id="3342716"/>
    <lineage>
        <taxon>Bacteria</taxon>
        <taxon>Bacillati</taxon>
        <taxon>Actinomycetota</taxon>
        <taxon>Actinomycetes</taxon>
        <taxon>Kitasatosporales</taxon>
        <taxon>Streptomycetaceae</taxon>
        <taxon>Streptacidiphilus</taxon>
    </lineage>
</organism>
<keyword evidence="1" id="KW-0723">Serine/threonine-protein kinase</keyword>
<sequence length="191" mass="20481">MESDKQYELRLTAEPQRLAVVRRIVMAHLRHWKMAEAVDLCLLGVTELLANVHRHVGPDAECLLRLSCGADGLLRCEVHDTSTALPRVLAPDEEEINGRGLALVAALSADWGAQVEEAGKVVWFALETAPQPAEVPAEAPAPTPLRIAPLQVAWTGPTPPSRSLAACAPGAGTSMPEGGKQRGREPVRLRA</sequence>
<keyword evidence="1" id="KW-0418">Kinase</keyword>
<comment type="caution">
    <text evidence="4">The sequence shown here is derived from an EMBL/GenBank/DDBJ whole genome shotgun (WGS) entry which is preliminary data.</text>
</comment>
<dbReference type="GO" id="GO:0005524">
    <property type="term" value="F:ATP binding"/>
    <property type="evidence" value="ECO:0007669"/>
    <property type="project" value="UniProtKB-KW"/>
</dbReference>
<dbReference type="Pfam" id="PF13581">
    <property type="entry name" value="HATPase_c_2"/>
    <property type="match status" value="1"/>
</dbReference>
<dbReference type="InterPro" id="IPR036890">
    <property type="entry name" value="HATPase_C_sf"/>
</dbReference>
<evidence type="ECO:0000256" key="2">
    <source>
        <dbReference type="SAM" id="MobiDB-lite"/>
    </source>
</evidence>
<protein>
    <submittedName>
        <fullName evidence="4">ATP-binding protein</fullName>
    </submittedName>
</protein>
<dbReference type="PANTHER" id="PTHR35526">
    <property type="entry name" value="ANTI-SIGMA-F FACTOR RSBW-RELATED"/>
    <property type="match status" value="1"/>
</dbReference>
<evidence type="ECO:0000313" key="4">
    <source>
        <dbReference type="EMBL" id="MFC1406395.1"/>
    </source>
</evidence>
<keyword evidence="5" id="KW-1185">Reference proteome</keyword>
<dbReference type="PANTHER" id="PTHR35526:SF3">
    <property type="entry name" value="ANTI-SIGMA-F FACTOR RSBW"/>
    <property type="match status" value="1"/>
</dbReference>